<dbReference type="PRINTS" id="PR00080">
    <property type="entry name" value="SDRFAMILY"/>
</dbReference>
<dbReference type="Gene3D" id="3.40.50.720">
    <property type="entry name" value="NAD(P)-binding Rossmann-like Domain"/>
    <property type="match status" value="1"/>
</dbReference>
<dbReference type="Pfam" id="PF13561">
    <property type="entry name" value="adh_short_C2"/>
    <property type="match status" value="1"/>
</dbReference>
<sequence>MSKLALVTGGSGGLGAAISQHLAQSGYQVILTFNANAEAANQVLAGMAGQGHRSCKLDVSDSRSIQSLADQLAADGQGVDLLVNCAGTTQYVAHDDLVSLTDELIDRIFEVNVRAPFAMVRAMRPLLEENNGCVVNITSIAAQTAMGSNIAYCASKAAVENMTRSLARALAPDIRVLAVAPGLVDTEFVKGLDSEWRDQQEQSTPLKRLANAEEVARAVVVAAEQMTFSTGTTLAVDGGRPLGA</sequence>
<evidence type="ECO:0000313" key="3">
    <source>
        <dbReference type="EMBL" id="MDV5169389.1"/>
    </source>
</evidence>
<dbReference type="SUPFAM" id="SSF51735">
    <property type="entry name" value="NAD(P)-binding Rossmann-fold domains"/>
    <property type="match status" value="1"/>
</dbReference>
<dbReference type="EC" id="1.-.-.-" evidence="3"/>
<proteinExistence type="inferred from homology"/>
<dbReference type="InterPro" id="IPR002347">
    <property type="entry name" value="SDR_fam"/>
</dbReference>
<dbReference type="RefSeq" id="WP_317522129.1">
    <property type="nucleotide sequence ID" value="NZ_JAWJZI010000003.1"/>
</dbReference>
<reference evidence="3 4" key="1">
    <citation type="submission" date="2023-10" db="EMBL/GenBank/DDBJ databases">
        <title>Marine bacteria isolated from horseshoe crab.</title>
        <authorList>
            <person name="Cheng T.H."/>
        </authorList>
    </citation>
    <scope>NUCLEOTIDE SEQUENCE [LARGE SCALE GENOMIC DNA]</scope>
    <source>
        <strain evidence="3 4">HSC6</strain>
    </source>
</reference>
<dbReference type="EMBL" id="JAWJZI010000003">
    <property type="protein sequence ID" value="MDV5169389.1"/>
    <property type="molecule type" value="Genomic_DNA"/>
</dbReference>
<keyword evidence="2 3" id="KW-0560">Oxidoreductase</keyword>
<evidence type="ECO:0000256" key="2">
    <source>
        <dbReference type="ARBA" id="ARBA00023002"/>
    </source>
</evidence>
<keyword evidence="4" id="KW-1185">Reference proteome</keyword>
<comment type="similarity">
    <text evidence="1">Belongs to the short-chain dehydrogenases/reductases (SDR) family.</text>
</comment>
<name>A0ABU3ZHI2_9GAMM</name>
<gene>
    <name evidence="3" type="ORF">R2X38_10305</name>
</gene>
<evidence type="ECO:0000256" key="1">
    <source>
        <dbReference type="ARBA" id="ARBA00006484"/>
    </source>
</evidence>
<dbReference type="PANTHER" id="PTHR43639">
    <property type="entry name" value="OXIDOREDUCTASE, SHORT-CHAIN DEHYDROGENASE/REDUCTASE FAMILY (AFU_ORTHOLOGUE AFUA_5G02870)"/>
    <property type="match status" value="1"/>
</dbReference>
<dbReference type="Proteomes" id="UP001186452">
    <property type="component" value="Unassembled WGS sequence"/>
</dbReference>
<dbReference type="InterPro" id="IPR036291">
    <property type="entry name" value="NAD(P)-bd_dom_sf"/>
</dbReference>
<dbReference type="PROSITE" id="PS00061">
    <property type="entry name" value="ADH_SHORT"/>
    <property type="match status" value="1"/>
</dbReference>
<dbReference type="InterPro" id="IPR020904">
    <property type="entry name" value="Sc_DH/Rdtase_CS"/>
</dbReference>
<dbReference type="GO" id="GO:0016491">
    <property type="term" value="F:oxidoreductase activity"/>
    <property type="evidence" value="ECO:0007669"/>
    <property type="project" value="UniProtKB-KW"/>
</dbReference>
<dbReference type="PANTHER" id="PTHR43639:SF1">
    <property type="entry name" value="SHORT-CHAIN DEHYDROGENASE_REDUCTASE FAMILY PROTEIN"/>
    <property type="match status" value="1"/>
</dbReference>
<dbReference type="CDD" id="cd05233">
    <property type="entry name" value="SDR_c"/>
    <property type="match status" value="1"/>
</dbReference>
<dbReference type="PRINTS" id="PR00081">
    <property type="entry name" value="GDHRDH"/>
</dbReference>
<protein>
    <submittedName>
        <fullName evidence="3">SDR family oxidoreductase</fullName>
        <ecNumber evidence="3">1.-.-.-</ecNumber>
    </submittedName>
</protein>
<comment type="caution">
    <text evidence="3">The sequence shown here is derived from an EMBL/GenBank/DDBJ whole genome shotgun (WGS) entry which is preliminary data.</text>
</comment>
<accession>A0ABU3ZHI2</accession>
<evidence type="ECO:0000313" key="4">
    <source>
        <dbReference type="Proteomes" id="UP001186452"/>
    </source>
</evidence>
<organism evidence="3 4">
    <name type="scientific">Photobacterium rosenbergii</name>
    <dbReference type="NCBI Taxonomy" id="294936"/>
    <lineage>
        <taxon>Bacteria</taxon>
        <taxon>Pseudomonadati</taxon>
        <taxon>Pseudomonadota</taxon>
        <taxon>Gammaproteobacteria</taxon>
        <taxon>Vibrionales</taxon>
        <taxon>Vibrionaceae</taxon>
        <taxon>Photobacterium</taxon>
    </lineage>
</organism>